<feature type="region of interest" description="Disordered" evidence="1">
    <location>
        <begin position="34"/>
        <end position="62"/>
    </location>
</feature>
<feature type="chain" id="PRO_5041912544" evidence="2">
    <location>
        <begin position="23"/>
        <end position="147"/>
    </location>
</feature>
<sequence length="147" mass="13740">MAYCVSLLIAIFPAFFLASATGFSAGACPIDGDDPGDPSGVGAGEVGNEDGDDPGAGAVGGEGGGLVLDGPELIGLIVGPDVGGVDETGVTAGGGAVVVGVVLGGVAVLVGGAELLAGGIEIDDGGVEDDGGSEEAVGADDWGLTNR</sequence>
<feature type="signal peptide" evidence="2">
    <location>
        <begin position="1"/>
        <end position="22"/>
    </location>
</feature>
<name>A0AAD7PF44_QUISA</name>
<evidence type="ECO:0000256" key="2">
    <source>
        <dbReference type="SAM" id="SignalP"/>
    </source>
</evidence>
<comment type="caution">
    <text evidence="3">The sequence shown here is derived from an EMBL/GenBank/DDBJ whole genome shotgun (WGS) entry which is preliminary data.</text>
</comment>
<reference evidence="3" key="1">
    <citation type="journal article" date="2023" name="Science">
        <title>Elucidation of the pathway for biosynthesis of saponin adjuvants from the soapbark tree.</title>
        <authorList>
            <person name="Reed J."/>
            <person name="Orme A."/>
            <person name="El-Demerdash A."/>
            <person name="Owen C."/>
            <person name="Martin L.B.B."/>
            <person name="Misra R.C."/>
            <person name="Kikuchi S."/>
            <person name="Rejzek M."/>
            <person name="Martin A.C."/>
            <person name="Harkess A."/>
            <person name="Leebens-Mack J."/>
            <person name="Louveau T."/>
            <person name="Stephenson M.J."/>
            <person name="Osbourn A."/>
        </authorList>
    </citation>
    <scope>NUCLEOTIDE SEQUENCE</scope>
    <source>
        <strain evidence="3">S10</strain>
    </source>
</reference>
<dbReference type="EMBL" id="JARAOO010000010">
    <property type="protein sequence ID" value="KAJ7952574.1"/>
    <property type="molecule type" value="Genomic_DNA"/>
</dbReference>
<keyword evidence="2" id="KW-0732">Signal</keyword>
<evidence type="ECO:0000313" key="4">
    <source>
        <dbReference type="Proteomes" id="UP001163823"/>
    </source>
</evidence>
<evidence type="ECO:0000313" key="3">
    <source>
        <dbReference type="EMBL" id="KAJ7952574.1"/>
    </source>
</evidence>
<feature type="region of interest" description="Disordered" evidence="1">
    <location>
        <begin position="125"/>
        <end position="147"/>
    </location>
</feature>
<protein>
    <submittedName>
        <fullName evidence="3">Uncharacterized protein</fullName>
    </submittedName>
</protein>
<dbReference type="Proteomes" id="UP001163823">
    <property type="component" value="Chromosome 10"/>
</dbReference>
<evidence type="ECO:0000256" key="1">
    <source>
        <dbReference type="SAM" id="MobiDB-lite"/>
    </source>
</evidence>
<dbReference type="AlphaFoldDB" id="A0AAD7PF44"/>
<dbReference type="KEGG" id="qsa:O6P43_024402"/>
<keyword evidence="4" id="KW-1185">Reference proteome</keyword>
<accession>A0AAD7PF44</accession>
<organism evidence="3 4">
    <name type="scientific">Quillaja saponaria</name>
    <name type="common">Soap bark tree</name>
    <dbReference type="NCBI Taxonomy" id="32244"/>
    <lineage>
        <taxon>Eukaryota</taxon>
        <taxon>Viridiplantae</taxon>
        <taxon>Streptophyta</taxon>
        <taxon>Embryophyta</taxon>
        <taxon>Tracheophyta</taxon>
        <taxon>Spermatophyta</taxon>
        <taxon>Magnoliopsida</taxon>
        <taxon>eudicotyledons</taxon>
        <taxon>Gunneridae</taxon>
        <taxon>Pentapetalae</taxon>
        <taxon>rosids</taxon>
        <taxon>fabids</taxon>
        <taxon>Fabales</taxon>
        <taxon>Quillajaceae</taxon>
        <taxon>Quillaja</taxon>
    </lineage>
</organism>
<gene>
    <name evidence="3" type="ORF">O6P43_024402</name>
</gene>
<proteinExistence type="predicted"/>